<dbReference type="GO" id="GO:0008270">
    <property type="term" value="F:zinc ion binding"/>
    <property type="evidence" value="ECO:0007669"/>
    <property type="project" value="UniProtKB-KW"/>
</dbReference>
<dbReference type="InterPro" id="IPR000953">
    <property type="entry name" value="Chromo/chromo_shadow_dom"/>
</dbReference>
<dbReference type="Pfam" id="PF06465">
    <property type="entry name" value="DUF1087"/>
    <property type="match status" value="1"/>
</dbReference>
<dbReference type="InterPro" id="IPR049730">
    <property type="entry name" value="SNF2/RAD54-like_C"/>
</dbReference>
<feature type="region of interest" description="Disordered" evidence="18">
    <location>
        <begin position="515"/>
        <end position="538"/>
    </location>
</feature>
<dbReference type="PROSITE" id="PS51194">
    <property type="entry name" value="HELICASE_CTER"/>
    <property type="match status" value="1"/>
</dbReference>
<evidence type="ECO:0000259" key="21">
    <source>
        <dbReference type="PROSITE" id="PS50016"/>
    </source>
</evidence>
<keyword evidence="19" id="KW-1133">Transmembrane helix</keyword>
<dbReference type="PROSITE" id="PS50016">
    <property type="entry name" value="ZF_PHD_2"/>
    <property type="match status" value="2"/>
</dbReference>
<dbReference type="Pfam" id="PF06461">
    <property type="entry name" value="CHDII_SANT-like"/>
    <property type="match status" value="1"/>
</dbReference>
<keyword evidence="10" id="KW-0067">ATP-binding</keyword>
<dbReference type="SMART" id="SM00249">
    <property type="entry name" value="PHD"/>
    <property type="match status" value="2"/>
</dbReference>
<keyword evidence="13" id="KW-0238">DNA-binding</keyword>
<feature type="compositionally biased region" description="Acidic residues" evidence="18">
    <location>
        <begin position="54"/>
        <end position="69"/>
    </location>
</feature>
<dbReference type="CDD" id="cd15532">
    <property type="entry name" value="PHD2_CHD_II"/>
    <property type="match status" value="1"/>
</dbReference>
<dbReference type="SMART" id="SM00487">
    <property type="entry name" value="DEXDc"/>
    <property type="match status" value="1"/>
</dbReference>
<evidence type="ECO:0000256" key="19">
    <source>
        <dbReference type="SAM" id="Phobius"/>
    </source>
</evidence>
<feature type="compositionally biased region" description="Basic residues" evidence="18">
    <location>
        <begin position="282"/>
        <end position="292"/>
    </location>
</feature>
<dbReference type="FunFam" id="3.40.50.300:FF:000015">
    <property type="entry name" value="chromodomain-helicase-DNA-binding protein 9 isoform X1"/>
    <property type="match status" value="1"/>
</dbReference>
<feature type="domain" description="Chromo" evidence="20">
    <location>
        <begin position="558"/>
        <end position="593"/>
    </location>
</feature>
<dbReference type="FunFam" id="3.40.50.10810:FF:000001">
    <property type="entry name" value="chromodomain-helicase-DNA-binding protein 3 isoform X1"/>
    <property type="match status" value="1"/>
</dbReference>
<feature type="compositionally biased region" description="Basic and acidic residues" evidence="18">
    <location>
        <begin position="1473"/>
        <end position="1486"/>
    </location>
</feature>
<name>A0A671M0I5_9TELE</name>
<feature type="region of interest" description="Disordered" evidence="18">
    <location>
        <begin position="447"/>
        <end position="468"/>
    </location>
</feature>
<protein>
    <submittedName>
        <fullName evidence="24">Chromodomain-helicase-DNA-binding protein 4-like</fullName>
    </submittedName>
</protein>
<evidence type="ECO:0000256" key="8">
    <source>
        <dbReference type="ARBA" id="ARBA00022801"/>
    </source>
</evidence>
<evidence type="ECO:0000256" key="3">
    <source>
        <dbReference type="ARBA" id="ARBA00022553"/>
    </source>
</evidence>
<dbReference type="Gene3D" id="3.30.40.10">
    <property type="entry name" value="Zinc/RING finger domain, C3HC4 (zinc finger)"/>
    <property type="match status" value="2"/>
</dbReference>
<evidence type="ECO:0000256" key="17">
    <source>
        <dbReference type="PROSITE-ProRule" id="PRU00146"/>
    </source>
</evidence>
<dbReference type="Gene3D" id="3.40.50.10810">
    <property type="entry name" value="Tandem AAA-ATPase domain"/>
    <property type="match status" value="1"/>
</dbReference>
<keyword evidence="19" id="KW-0812">Transmembrane</keyword>
<evidence type="ECO:0000256" key="4">
    <source>
        <dbReference type="ARBA" id="ARBA00022723"/>
    </source>
</evidence>
<dbReference type="SMART" id="SM01147">
    <property type="entry name" value="DUF1087"/>
    <property type="match status" value="1"/>
</dbReference>
<keyword evidence="3" id="KW-0597">Phosphoprotein</keyword>
<feature type="compositionally biased region" description="Acidic residues" evidence="18">
    <location>
        <begin position="1"/>
        <end position="13"/>
    </location>
</feature>
<keyword evidence="14" id="KW-0804">Transcription</keyword>
<evidence type="ECO:0000256" key="5">
    <source>
        <dbReference type="ARBA" id="ARBA00022737"/>
    </source>
</evidence>
<dbReference type="FunFam" id="1.10.10.60:FF:000037">
    <property type="entry name" value="chromodomain-helicase-DNA-binding protein 3 isoform X1"/>
    <property type="match status" value="1"/>
</dbReference>
<proteinExistence type="inferred from homology"/>
<accession>A0A671M0I5</accession>
<feature type="region of interest" description="Disordered" evidence="18">
    <location>
        <begin position="1"/>
        <end position="89"/>
    </location>
</feature>
<dbReference type="GO" id="GO:0003682">
    <property type="term" value="F:chromatin binding"/>
    <property type="evidence" value="ECO:0007669"/>
    <property type="project" value="TreeGrafter"/>
</dbReference>
<keyword evidence="6" id="KW-0547">Nucleotide-binding</keyword>
<dbReference type="InterPro" id="IPR023780">
    <property type="entry name" value="Chromo_domain"/>
</dbReference>
<keyword evidence="9" id="KW-0862">Zinc</keyword>
<dbReference type="SUPFAM" id="SSF52540">
    <property type="entry name" value="P-loop containing nucleoside triphosphate hydrolases"/>
    <property type="match status" value="2"/>
</dbReference>
<dbReference type="InterPro" id="IPR013083">
    <property type="entry name" value="Znf_RING/FYVE/PHD"/>
</dbReference>
<evidence type="ECO:0000256" key="10">
    <source>
        <dbReference type="ARBA" id="ARBA00022840"/>
    </source>
</evidence>
<dbReference type="Pfam" id="PF08074">
    <property type="entry name" value="CHDCT2"/>
    <property type="match status" value="1"/>
</dbReference>
<keyword evidence="11" id="KW-0156">Chromatin regulator</keyword>
<evidence type="ECO:0000256" key="15">
    <source>
        <dbReference type="ARBA" id="ARBA00023242"/>
    </source>
</evidence>
<evidence type="ECO:0000313" key="25">
    <source>
        <dbReference type="Proteomes" id="UP000472260"/>
    </source>
</evidence>
<keyword evidence="12" id="KW-0805">Transcription regulation</keyword>
<evidence type="ECO:0000313" key="24">
    <source>
        <dbReference type="Ensembl" id="ENSSANP00000024107.1"/>
    </source>
</evidence>
<dbReference type="Gene3D" id="2.40.50.40">
    <property type="match status" value="2"/>
</dbReference>
<keyword evidence="5" id="KW-0677">Repeat</keyword>
<dbReference type="InterPro" id="IPR002464">
    <property type="entry name" value="DNA/RNA_helicase_DEAH_CS"/>
</dbReference>
<sequence>MQDEDDLDEELSENDAPKVKKKKKAKKSSRESKGSKRNRSRREDIGISSPEPVEGPDPDDGEDRSESEGSDYTPGRKKKKREPKSSSQLLDTWGMEDIDHVFTEEDYRTLTNYKAFSQFVRPLIAAKNPKIAVSKMMMVLGAKWREFSTNNPLRGSAAATTALAAASAAVTVETAAETPATATGAQISAESTPAAPVRKAKTKEGKGPNARKKSKPAPKPQEKKVKTKKVAPLKIKLGGFNSKRKRSSSEEDDVDVDSDFDDGSMNSVSVSNGSNSRSSRSSTKKKPKKKTKKGDDDGDGYETDHQDYCEVCQQGGEIILCDTCPRAYHMVCLDPDMEKAPEGTWSCPHCEKMGIQWEAREDASDGEEDNEAGGEAEEDDHHMEFCRVCKDGGELLCCDSCPSSYHIHCLNPPLPEIPNGEWICPRCTCPTMKGKVRKILTWRWSEPPPPTLVPRPSDLPAGAPNPKPLAGRPDREFFVKWHNMSYWHCSWVSELQLEMHCQVMFRNYQRKNDMDEPTPIDFGGDGEEEKSDKRKKKDPTYAKMEEKYYRFGIKMEWMMIHRVLNHSVDKKNNCHYLIKWRDLTYDQATWEAEDMDIPEFDTYKLQYWNHRELMMGDEGKPGKKMKIRGKMRKLDRPPENPVVDPTIKFDRQPEYLDTTGGTLHPYQLEGLNWLRFSWAQGTDTILADEMGLGKTVQTAVFLYSLYKEGHSKGPFLVSAPLSTIINWEREFEMWAPDMYVVTYVGDKDSRAVIRENEFSFENNVIRGGKKPSKMKKEASVKFHVLLTSYELITIDTAVLGSIDWACLVVDEAHRLKNNQSKFFRVLNNYPLQHKLLLTGTPLQNNLEELFHLLNFLTPERFSNLEGFLEEFADIAKEDQIKKLHDMLGPHMLRRLKADVFKHMPSKTELIVRVELSPMQKKYYKFILTRNFEALNTRGGGNQVSLLNVVMDLKKCCNHPYLFPVAAMEAAKMPNGMYEGSALTKSSGKLLLLHKMLRKLKEGGHRVLIFSQMTKMLDLLEDFLENEGYKYERIDGSITGGMRQEAIDRFNAPGAPQFAFLLSTRAGGLGINLATADTVIIYDSDWNPHNDIQAFSRAHRIGQNKKVMIYRFVTKASVEERITQVAKKKMMLTHLVVRPGLGSKTVFYSYSILLLVYFLLIVILIYNKSLAKLKHTFFTVSCLLPQEEEVQREIIKQEESVDPDYWEKLLRHHYEQQQEDLARNLGKGKRIRKQVNYNDGSQEDRDWQDDQSDGQSDYSVASEEGDEDFDERTEANSRRPNRKGLRNDKDKPLPPLLARVSGNIEVLGFNARQRKAFLNAVMRYGMPPQDAFTTQWLVRDLRGKSEREFKAYVSLFMRHLCEPGADGAESFADGVPREGLSRQHVLTRIGVMSLIRKKVQEFEHVNGQWSMPWMMELNENKIASTASSQPDSPSKTPSTGTPADTQPNTPAPGTTYATTSQILINFVIQLAPGQKDEKESGKTEEAGKLQNGESGKDSAAGAATEERKKAKTRFMFNIADGGFTELHSLWQNEERAATVTKKTNEIWHRRHDYWLLAGIIQHGYARWQDIQNDIRFAILNEPFKGEINRGNFLEIKNKFLARRFKLLEQALVIEEQLRRAAYLNMTEDPSHPSMALNTRFSEVECLAESHQHLSKESMSGNKPANAVLHKVLKQLEELLSDMKADVTRLPATIARIPPVAVRLQMSERNILSRLASRGPDTQSHIKITQIK</sequence>
<dbReference type="FunFam" id="3.30.40.10:FF:000001">
    <property type="entry name" value="chromodomain-helicase-DNA-binding protein 3 isoform X1"/>
    <property type="match status" value="1"/>
</dbReference>
<dbReference type="PROSITE" id="PS01359">
    <property type="entry name" value="ZF_PHD_1"/>
    <property type="match status" value="1"/>
</dbReference>
<evidence type="ECO:0000256" key="6">
    <source>
        <dbReference type="ARBA" id="ARBA00022741"/>
    </source>
</evidence>
<dbReference type="CDD" id="cd18667">
    <property type="entry name" value="CD1_tandem_CHD3-4_like"/>
    <property type="match status" value="1"/>
</dbReference>
<dbReference type="InterPro" id="IPR001650">
    <property type="entry name" value="Helicase_C-like"/>
</dbReference>
<reference evidence="24" key="2">
    <citation type="submission" date="2025-09" db="UniProtKB">
        <authorList>
            <consortium name="Ensembl"/>
        </authorList>
    </citation>
    <scope>IDENTIFICATION</scope>
</reference>
<evidence type="ECO:0000256" key="14">
    <source>
        <dbReference type="ARBA" id="ARBA00023163"/>
    </source>
</evidence>
<feature type="compositionally biased region" description="Low complexity" evidence="18">
    <location>
        <begin position="263"/>
        <end position="281"/>
    </location>
</feature>
<dbReference type="CDD" id="cd15531">
    <property type="entry name" value="PHD1_CHD_II"/>
    <property type="match status" value="1"/>
</dbReference>
<evidence type="ECO:0000256" key="9">
    <source>
        <dbReference type="ARBA" id="ARBA00022833"/>
    </source>
</evidence>
<feature type="domain" description="PHD-type" evidence="21">
    <location>
        <begin position="306"/>
        <end position="353"/>
    </location>
</feature>
<evidence type="ECO:0000256" key="11">
    <source>
        <dbReference type="ARBA" id="ARBA00022853"/>
    </source>
</evidence>
<evidence type="ECO:0000256" key="12">
    <source>
        <dbReference type="ARBA" id="ARBA00023015"/>
    </source>
</evidence>
<keyword evidence="7 17" id="KW-0863">Zinc-finger</keyword>
<feature type="domain" description="PHD-type" evidence="21">
    <location>
        <begin position="383"/>
        <end position="430"/>
    </location>
</feature>
<feature type="region of interest" description="Disordered" evidence="18">
    <location>
        <begin position="1472"/>
        <end position="1505"/>
    </location>
</feature>
<comment type="catalytic activity">
    <reaction evidence="16">
        <text>ATP + H2O = ADP + phosphate + H(+)</text>
        <dbReference type="Rhea" id="RHEA:13065"/>
        <dbReference type="ChEBI" id="CHEBI:15377"/>
        <dbReference type="ChEBI" id="CHEBI:15378"/>
        <dbReference type="ChEBI" id="CHEBI:30616"/>
        <dbReference type="ChEBI" id="CHEBI:43474"/>
        <dbReference type="ChEBI" id="CHEBI:456216"/>
    </reaction>
</comment>
<dbReference type="SMART" id="SM00490">
    <property type="entry name" value="HELICc"/>
    <property type="match status" value="1"/>
</dbReference>
<dbReference type="Proteomes" id="UP000472260">
    <property type="component" value="Unassembled WGS sequence"/>
</dbReference>
<dbReference type="Gene3D" id="3.40.50.300">
    <property type="entry name" value="P-loop containing nucleotide triphosphate hydrolases"/>
    <property type="match status" value="1"/>
</dbReference>
<dbReference type="InterPro" id="IPR009462">
    <property type="entry name" value="CHD_II_SANT-like"/>
</dbReference>
<dbReference type="InterPro" id="IPR000330">
    <property type="entry name" value="SNF2_N"/>
</dbReference>
<evidence type="ECO:0000259" key="22">
    <source>
        <dbReference type="PROSITE" id="PS51192"/>
    </source>
</evidence>
<dbReference type="CDD" id="cd18662">
    <property type="entry name" value="CD2_tandem_CHD3-4_like"/>
    <property type="match status" value="1"/>
</dbReference>
<keyword evidence="15" id="KW-0539">Nucleus</keyword>
<evidence type="ECO:0000256" key="2">
    <source>
        <dbReference type="ARBA" id="ARBA00007025"/>
    </source>
</evidence>
<dbReference type="PROSITE" id="PS51192">
    <property type="entry name" value="HELICASE_ATP_BIND_1"/>
    <property type="match status" value="1"/>
</dbReference>
<comment type="subcellular location">
    <subcellularLocation>
        <location evidence="1">Nucleus</location>
    </subcellularLocation>
</comment>
<feature type="domain" description="Chromo" evidence="20">
    <location>
        <begin position="463"/>
        <end position="520"/>
    </location>
</feature>
<dbReference type="SMART" id="SM01146">
    <property type="entry name" value="DUF1086"/>
    <property type="match status" value="1"/>
</dbReference>
<dbReference type="GO" id="GO:0005524">
    <property type="term" value="F:ATP binding"/>
    <property type="evidence" value="ECO:0007669"/>
    <property type="project" value="UniProtKB-KW"/>
</dbReference>
<dbReference type="InterPro" id="IPR016197">
    <property type="entry name" value="Chromo-like_dom_sf"/>
</dbReference>
<dbReference type="SUPFAM" id="SSF57903">
    <property type="entry name" value="FYVE/PHD zinc finger"/>
    <property type="match status" value="1"/>
</dbReference>
<dbReference type="InterPro" id="IPR011011">
    <property type="entry name" value="Znf_FYVE_PHD"/>
</dbReference>
<dbReference type="GO" id="GO:0016581">
    <property type="term" value="C:NuRD complex"/>
    <property type="evidence" value="ECO:0007669"/>
    <property type="project" value="TreeGrafter"/>
</dbReference>
<dbReference type="InterPro" id="IPR001965">
    <property type="entry name" value="Znf_PHD"/>
</dbReference>
<evidence type="ECO:0000256" key="7">
    <source>
        <dbReference type="ARBA" id="ARBA00022771"/>
    </source>
</evidence>
<keyword evidence="4" id="KW-0479">Metal-binding</keyword>
<dbReference type="Pfam" id="PF00628">
    <property type="entry name" value="PHD"/>
    <property type="match status" value="2"/>
</dbReference>
<evidence type="ECO:0000256" key="16">
    <source>
        <dbReference type="ARBA" id="ARBA00049360"/>
    </source>
</evidence>
<organism evidence="24 25">
    <name type="scientific">Sinocyclocheilus anshuiensis</name>
    <dbReference type="NCBI Taxonomy" id="1608454"/>
    <lineage>
        <taxon>Eukaryota</taxon>
        <taxon>Metazoa</taxon>
        <taxon>Chordata</taxon>
        <taxon>Craniata</taxon>
        <taxon>Vertebrata</taxon>
        <taxon>Euteleostomi</taxon>
        <taxon>Actinopterygii</taxon>
        <taxon>Neopterygii</taxon>
        <taxon>Teleostei</taxon>
        <taxon>Ostariophysi</taxon>
        <taxon>Cypriniformes</taxon>
        <taxon>Cyprinidae</taxon>
        <taxon>Cyprininae</taxon>
        <taxon>Sinocyclocheilus</taxon>
    </lineage>
</organism>
<evidence type="ECO:0000259" key="20">
    <source>
        <dbReference type="PROSITE" id="PS50013"/>
    </source>
</evidence>
<keyword evidence="19" id="KW-0472">Membrane</keyword>
<keyword evidence="8" id="KW-0378">Hydrolase</keyword>
<evidence type="ECO:0000256" key="18">
    <source>
        <dbReference type="SAM" id="MobiDB-lite"/>
    </source>
</evidence>
<dbReference type="Pfam" id="PF00385">
    <property type="entry name" value="Chromo"/>
    <property type="match status" value="1"/>
</dbReference>
<dbReference type="PROSITE" id="PS50013">
    <property type="entry name" value="CHROMO_2"/>
    <property type="match status" value="2"/>
</dbReference>
<dbReference type="Ensembl" id="ENSSANT00000025681.1">
    <property type="protein sequence ID" value="ENSSANP00000024107.1"/>
    <property type="gene ID" value="ENSSANG00000012371.1"/>
</dbReference>
<feature type="domain" description="Helicase C-terminal" evidence="23">
    <location>
        <begin position="991"/>
        <end position="1140"/>
    </location>
</feature>
<dbReference type="GO" id="GO:0042393">
    <property type="term" value="F:histone binding"/>
    <property type="evidence" value="ECO:0007669"/>
    <property type="project" value="TreeGrafter"/>
</dbReference>
<feature type="region of interest" description="Disordered" evidence="18">
    <location>
        <begin position="1422"/>
        <end position="1455"/>
    </location>
</feature>
<dbReference type="Pfam" id="PF00176">
    <property type="entry name" value="SNF2-rel_dom"/>
    <property type="match status" value="1"/>
</dbReference>
<comment type="similarity">
    <text evidence="2">Belongs to the SNF2/RAD54 helicase family.</text>
</comment>
<dbReference type="InterPro" id="IPR019786">
    <property type="entry name" value="Zinc_finger_PHD-type_CS"/>
</dbReference>
<dbReference type="CDD" id="cd18793">
    <property type="entry name" value="SF2_C_SNF"/>
    <property type="match status" value="1"/>
</dbReference>
<evidence type="ECO:0000256" key="1">
    <source>
        <dbReference type="ARBA" id="ARBA00004123"/>
    </source>
</evidence>
<dbReference type="SUPFAM" id="SSF54160">
    <property type="entry name" value="Chromo domain-like"/>
    <property type="match status" value="2"/>
</dbReference>
<keyword evidence="25" id="KW-1185">Reference proteome</keyword>
<dbReference type="FunFam" id="3.30.40.10:FF:000011">
    <property type="entry name" value="chromodomain-helicase-DNA-binding protein 4 isoform X1"/>
    <property type="match status" value="1"/>
</dbReference>
<dbReference type="GO" id="GO:0016887">
    <property type="term" value="F:ATP hydrolysis activity"/>
    <property type="evidence" value="ECO:0007669"/>
    <property type="project" value="TreeGrafter"/>
</dbReference>
<dbReference type="InterPro" id="IPR014001">
    <property type="entry name" value="Helicase_ATP-bd"/>
</dbReference>
<dbReference type="Pfam" id="PF08073">
    <property type="entry name" value="CHDNT"/>
    <property type="match status" value="1"/>
</dbReference>
<dbReference type="InterPro" id="IPR009463">
    <property type="entry name" value="DUF1087"/>
</dbReference>
<dbReference type="InterPro" id="IPR038718">
    <property type="entry name" value="SNF2-like_sf"/>
</dbReference>
<dbReference type="PANTHER" id="PTHR45623">
    <property type="entry name" value="CHROMODOMAIN-HELICASE-DNA-BINDING PROTEIN 3-RELATED-RELATED"/>
    <property type="match status" value="1"/>
</dbReference>
<feature type="region of interest" description="Disordered" evidence="18">
    <location>
        <begin position="1233"/>
        <end position="1294"/>
    </location>
</feature>
<reference evidence="24" key="1">
    <citation type="submission" date="2025-08" db="UniProtKB">
        <authorList>
            <consortium name="Ensembl"/>
        </authorList>
    </citation>
    <scope>IDENTIFICATION</scope>
</reference>
<evidence type="ECO:0000256" key="13">
    <source>
        <dbReference type="ARBA" id="ARBA00023125"/>
    </source>
</evidence>
<dbReference type="GO" id="GO:0140658">
    <property type="term" value="F:ATP-dependent chromatin remodeler activity"/>
    <property type="evidence" value="ECO:0007669"/>
    <property type="project" value="TreeGrafter"/>
</dbReference>
<dbReference type="InterPro" id="IPR027417">
    <property type="entry name" value="P-loop_NTPase"/>
</dbReference>
<feature type="transmembrane region" description="Helical" evidence="19">
    <location>
        <begin position="1146"/>
        <end position="1165"/>
    </location>
</feature>
<feature type="region of interest" description="Disordered" evidence="18">
    <location>
        <begin position="178"/>
        <end position="301"/>
    </location>
</feature>
<feature type="compositionally biased region" description="Acidic residues" evidence="18">
    <location>
        <begin position="250"/>
        <end position="262"/>
    </location>
</feature>
<dbReference type="InterPro" id="IPR012957">
    <property type="entry name" value="CHD_C2"/>
</dbReference>
<dbReference type="PROSITE" id="PS00690">
    <property type="entry name" value="DEAH_ATP_HELICASE"/>
    <property type="match status" value="1"/>
</dbReference>
<dbReference type="GO" id="GO:0003677">
    <property type="term" value="F:DNA binding"/>
    <property type="evidence" value="ECO:0007669"/>
    <property type="project" value="UniProtKB-KW"/>
</dbReference>
<evidence type="ECO:0000259" key="23">
    <source>
        <dbReference type="PROSITE" id="PS51194"/>
    </source>
</evidence>
<dbReference type="SMART" id="SM00298">
    <property type="entry name" value="CHROMO"/>
    <property type="match status" value="2"/>
</dbReference>
<dbReference type="Pfam" id="PF00271">
    <property type="entry name" value="Helicase_C"/>
    <property type="match status" value="1"/>
</dbReference>
<gene>
    <name evidence="24" type="primary">chd4a</name>
</gene>
<dbReference type="Gene3D" id="1.10.10.60">
    <property type="entry name" value="Homeodomain-like"/>
    <property type="match status" value="1"/>
</dbReference>
<dbReference type="FunFam" id="2.40.50.40:FF:000003">
    <property type="entry name" value="chromodomain-helicase-DNA-binding protein 3 isoform X1"/>
    <property type="match status" value="1"/>
</dbReference>
<feature type="domain" description="Helicase ATP-binding" evidence="22">
    <location>
        <begin position="675"/>
        <end position="859"/>
    </location>
</feature>
<dbReference type="PANTHER" id="PTHR45623:SF22">
    <property type="entry name" value="CHROMODOMAIN-HELICASE-DNA-BINDING PROTEIN 4"/>
    <property type="match status" value="1"/>
</dbReference>
<dbReference type="InterPro" id="IPR012958">
    <property type="entry name" value="CHD_N"/>
</dbReference>
<dbReference type="InterPro" id="IPR019787">
    <property type="entry name" value="Znf_PHD-finger"/>
</dbReference>